<feature type="transmembrane region" description="Helical" evidence="2">
    <location>
        <begin position="61"/>
        <end position="80"/>
    </location>
</feature>
<feature type="transmembrane region" description="Helical" evidence="2">
    <location>
        <begin position="1251"/>
        <end position="1272"/>
    </location>
</feature>
<feature type="region of interest" description="Disordered" evidence="1">
    <location>
        <begin position="738"/>
        <end position="758"/>
    </location>
</feature>
<feature type="transmembrane region" description="Helical" evidence="2">
    <location>
        <begin position="341"/>
        <end position="366"/>
    </location>
</feature>
<feature type="transmembrane region" description="Helical" evidence="2">
    <location>
        <begin position="1217"/>
        <end position="1239"/>
    </location>
</feature>
<protein>
    <submittedName>
        <fullName evidence="5">Putative membrane protein</fullName>
    </submittedName>
</protein>
<evidence type="ECO:0000256" key="2">
    <source>
        <dbReference type="SAM" id="Phobius"/>
    </source>
</evidence>
<name>B1VEF6_CORU7</name>
<dbReference type="STRING" id="504474.cu0185"/>
<dbReference type="KEGG" id="cur:cu0185"/>
<feature type="signal peptide" evidence="3">
    <location>
        <begin position="1"/>
        <end position="27"/>
    </location>
</feature>
<proteinExistence type="predicted"/>
<feature type="transmembrane region" description="Helical" evidence="2">
    <location>
        <begin position="86"/>
        <end position="103"/>
    </location>
</feature>
<keyword evidence="2" id="KW-1133">Transmembrane helix</keyword>
<dbReference type="HOGENOM" id="CLU_003192_1_0_11"/>
<sequence length="1282" mass="136022">MRSRAWLLCAVGWLAFAFLQAPGLSVADTKLDLIQNPWGFLAQALQPWTEVFPLGQLQNQAYGYLFPHGLFFALFSWLPAWVTQRLWWALLLFLAFAGMVRLLEKLPVGNNFSRILAGVLFALSPRVLTTLGAISSEAWVCALAPWVLLPLVDVLRPWAGAGGDAGHSSGAGGDATADSADRALSAEEKALLRRAALRSAVAALCMGAVNAVATAVAILPAVIFWLVAWLRRDSRGQVAYFSRWWVPAGLAVCFWWVGPLLILGRYSPPFTDYIESSSLTTRWLNLLENLRGTTSWVPFLSSERVAGAALVSEPVFILATLAVALLGLWGLARRTLPAAGVWLSMLGVGLVALGVAVDPFSVLSGGARSFLDGAGAALRNLHKFDVLVRLPLMVGVAHALAHVQVPGRDRAGMKQWRHPEKNPHVVKVFAAVLLTVLATAPGWSGRIAPADGFRGVPQYWRAAADWLNENSTQPEDGRVMLLPQARFGRQTWGNTRDEPAQPLLDVPWVVRDSVPLVQPDAIRGLDGIQREVHSGQPLPTLAATLRSQGVGHVLVRTDLTVAADTPGAHSVLRTLRRSGGFREVAAFGDEKAPEVRIFAVTPEQTGGDAPQPAGGLREIAAEQVEVIHAGPEALPRLDAADRALGRTDAPRVRALHQQLAGTGMGADAFAERGPQTLTDTPARRDHNYGNVTNADSEIRAPKDSTRVLNPVRDYPLTSVAEGADPANQDVHPLTEVRTTGGAVRASSTAADPTGFGGADTRRSLTAAVDGNPDTAWYPSPGRAIGQYLELELDKPHRGLSVSLLTQGSDARIHAESFRSDAGDSPLGSTTVTVKAGEATRIAIPGGSGDRVRLQLLGSFSDVGFSEVKVFATDGAGAAQDVTPRRVPTVPALQGSSARYLNRFVFGQEIPEHSMVREFTVPEHLAGQELVLHTADCEDSGPRAESAVVRVDGEDYRCGERLSLSEGRHRLATTARWAALSVAEPLYAEAVSEAPAADTLPVVSQDGGSGGDDRFHLGHSSEQRVVFLPSNANPGRVATLHVEDPEGSREIRLHPMVVNGWQQGWVVPAGVSGTIALSFAATGFYQAWLAAGLVLALGVVLAWALAERRARRLGTRAGAPATLGSAEHSGEATAAVEVSDEPAHVAQAEASAAGHSATPLNRVQRGAALLATAALAFLLAGVPGLVLAVMLALLQLAFARPGIQRWAEQRPVLRFLPTGGVLGIVAGSGAFLAAVLAAQGPWTGRHYAGDSWVVQLALLAVVLAVYFAHILLIPTRAGSSTKA</sequence>
<dbReference type="InterPro" id="IPR021798">
    <property type="entry name" value="AftD_N"/>
</dbReference>
<feature type="chain" id="PRO_5002769768" evidence="3">
    <location>
        <begin position="28"/>
        <end position="1282"/>
    </location>
</feature>
<reference evidence="5 6" key="1">
    <citation type="journal article" date="2008" name="J. Biotechnol.">
        <title>The lifestyle of Corynebacterium urealyticum derived from its complete genome sequence established by pyrosequencing.</title>
        <authorList>
            <person name="Tauch A."/>
            <person name="Trost E."/>
            <person name="Tilker A."/>
            <person name="Ludewig U."/>
            <person name="Schneiker S."/>
            <person name="Goesmann A."/>
            <person name="Arnold W."/>
            <person name="Bekel T."/>
            <person name="Brinkrolf K."/>
            <person name="Brune I."/>
            <person name="Goetker S."/>
            <person name="Kalinowski J."/>
            <person name="Kamp P.-B."/>
            <person name="Lobo F.P."/>
            <person name="Viehoever P."/>
            <person name="Weisshaar B."/>
            <person name="Soriano F."/>
            <person name="Droege M."/>
            <person name="Puehler A."/>
        </authorList>
    </citation>
    <scope>NUCLEOTIDE SEQUENCE [LARGE SCALE GENOMIC DNA]</scope>
    <source>
        <strain evidence="6">ATCC 43042 / DSM 7109</strain>
    </source>
</reference>
<keyword evidence="3" id="KW-0732">Signal</keyword>
<dbReference type="SUPFAM" id="SSF49785">
    <property type="entry name" value="Galactose-binding domain-like"/>
    <property type="match status" value="1"/>
</dbReference>
<feature type="transmembrane region" description="Helical" evidence="2">
    <location>
        <begin position="242"/>
        <end position="263"/>
    </location>
</feature>
<accession>B1VEF6</accession>
<organism evidence="5 6">
    <name type="scientific">Corynebacterium urealyticum (strain ATCC 43042 / DSM 7109)</name>
    <dbReference type="NCBI Taxonomy" id="504474"/>
    <lineage>
        <taxon>Bacteria</taxon>
        <taxon>Bacillati</taxon>
        <taxon>Actinomycetota</taxon>
        <taxon>Actinomycetes</taxon>
        <taxon>Mycobacteriales</taxon>
        <taxon>Corynebacteriaceae</taxon>
        <taxon>Corynebacterium</taxon>
    </lineage>
</organism>
<dbReference type="eggNOG" id="COG4981">
    <property type="taxonomic scope" value="Bacteria"/>
</dbReference>
<evidence type="ECO:0000256" key="1">
    <source>
        <dbReference type="SAM" id="MobiDB-lite"/>
    </source>
</evidence>
<dbReference type="GO" id="GO:0016740">
    <property type="term" value="F:transferase activity"/>
    <property type="evidence" value="ECO:0007669"/>
    <property type="project" value="InterPro"/>
</dbReference>
<keyword evidence="2" id="KW-0472">Membrane</keyword>
<evidence type="ECO:0000313" key="6">
    <source>
        <dbReference type="Proteomes" id="UP000001727"/>
    </source>
</evidence>
<keyword evidence="6" id="KW-1185">Reference proteome</keyword>
<evidence type="ECO:0000256" key="3">
    <source>
        <dbReference type="SAM" id="SignalP"/>
    </source>
</evidence>
<dbReference type="InterPro" id="IPR008979">
    <property type="entry name" value="Galactose-bd-like_sf"/>
</dbReference>
<feature type="transmembrane region" description="Helical" evidence="2">
    <location>
        <begin position="1167"/>
        <end position="1197"/>
    </location>
</feature>
<evidence type="ECO:0000313" key="5">
    <source>
        <dbReference type="EMBL" id="CAQ04145.1"/>
    </source>
</evidence>
<gene>
    <name evidence="5" type="ordered locus">cu0185</name>
</gene>
<keyword evidence="2" id="KW-0812">Transmembrane</keyword>
<dbReference type="EMBL" id="AM942444">
    <property type="protein sequence ID" value="CAQ04145.1"/>
    <property type="molecule type" value="Genomic_DNA"/>
</dbReference>
<evidence type="ECO:0000259" key="4">
    <source>
        <dbReference type="Pfam" id="PF11847"/>
    </source>
</evidence>
<dbReference type="Proteomes" id="UP000001727">
    <property type="component" value="Chromosome"/>
</dbReference>
<dbReference type="Pfam" id="PF11847">
    <property type="entry name" value="GT-C_AftD"/>
    <property type="match status" value="1"/>
</dbReference>
<feature type="transmembrane region" description="Helical" evidence="2">
    <location>
        <begin position="305"/>
        <end position="329"/>
    </location>
</feature>
<feature type="domain" description="Alpha-(1-&gt;3)-arabinofuranosyltransferase N-terminal GT-C" evidence="4">
    <location>
        <begin position="13"/>
        <end position="711"/>
    </location>
</feature>
<feature type="transmembrane region" description="Helical" evidence="2">
    <location>
        <begin position="201"/>
        <end position="230"/>
    </location>
</feature>
<feature type="transmembrane region" description="Helical" evidence="2">
    <location>
        <begin position="1084"/>
        <end position="1105"/>
    </location>
</feature>